<dbReference type="InterPro" id="IPR016979">
    <property type="entry name" value="DUF2129"/>
</dbReference>
<evidence type="ECO:0000256" key="1">
    <source>
        <dbReference type="ARBA" id="ARBA00022490"/>
    </source>
</evidence>
<keyword evidence="1" id="KW-0963">Cytoplasm</keyword>
<dbReference type="AlphaFoldDB" id="A0A1Y3PEA6"/>
<reference evidence="3" key="1">
    <citation type="submission" date="2016-06" db="EMBL/GenBank/DDBJ databases">
        <authorList>
            <person name="Nascimento L."/>
            <person name="Pereira R.V."/>
            <person name="Martins L.F."/>
            <person name="Quaggio R.B."/>
            <person name="Silva A.M."/>
            <person name="Setubal J.C."/>
        </authorList>
    </citation>
    <scope>NUCLEOTIDE SEQUENCE [LARGE SCALE GENOMIC DNA]</scope>
</reference>
<dbReference type="PIRSF" id="PIRSF031653">
    <property type="entry name" value="UCP031653"/>
    <property type="match status" value="1"/>
</dbReference>
<dbReference type="EMBL" id="LZRT01000098">
    <property type="protein sequence ID" value="OUM85643.1"/>
    <property type="molecule type" value="Genomic_DNA"/>
</dbReference>
<name>A0A1Y3PEA6_9BACI</name>
<comment type="caution">
    <text evidence="2">The sequence shown here is derived from an EMBL/GenBank/DDBJ whole genome shotgun (WGS) entry which is preliminary data.</text>
</comment>
<accession>A0A1Y3PEA6</accession>
<sequence length="85" mass="10281">MKTRRVGLIVWLRNLREARNLERHGHVIYVSRRMKYAVMYVNQSELKAKMNQLGKLPFVRKVEPSYMHEVSVEYQHKSPLEEQIR</sequence>
<dbReference type="Proteomes" id="UP000196475">
    <property type="component" value="Unassembled WGS sequence"/>
</dbReference>
<dbReference type="Pfam" id="PF09902">
    <property type="entry name" value="DUF2129"/>
    <property type="match status" value="1"/>
</dbReference>
<gene>
    <name evidence="2" type="ORF">BAA01_09210</name>
</gene>
<proteinExistence type="predicted"/>
<organism evidence="2 3">
    <name type="scientific">Bacillus thermozeamaize</name>
    <dbReference type="NCBI Taxonomy" id="230954"/>
    <lineage>
        <taxon>Bacteria</taxon>
        <taxon>Bacillati</taxon>
        <taxon>Bacillota</taxon>
        <taxon>Bacilli</taxon>
        <taxon>Bacillales</taxon>
        <taxon>Bacillaceae</taxon>
        <taxon>Bacillus</taxon>
    </lineage>
</organism>
<protein>
    <submittedName>
        <fullName evidence="2">Uncharacterized protein</fullName>
    </submittedName>
</protein>
<evidence type="ECO:0000313" key="3">
    <source>
        <dbReference type="Proteomes" id="UP000196475"/>
    </source>
</evidence>
<evidence type="ECO:0000313" key="2">
    <source>
        <dbReference type="EMBL" id="OUM85643.1"/>
    </source>
</evidence>